<feature type="compositionally biased region" description="Acidic residues" evidence="3">
    <location>
        <begin position="64"/>
        <end position="82"/>
    </location>
</feature>
<feature type="compositionally biased region" description="Basic and acidic residues" evidence="3">
    <location>
        <begin position="15"/>
        <end position="24"/>
    </location>
</feature>
<dbReference type="Proteomes" id="UP000008909">
    <property type="component" value="Unassembled WGS sequence"/>
</dbReference>
<keyword evidence="5" id="KW-0808">Transferase</keyword>
<keyword evidence="6" id="KW-1185">Reference proteome</keyword>
<dbReference type="GO" id="GO:0050660">
    <property type="term" value="F:flavin adenine dinucleotide binding"/>
    <property type="evidence" value="ECO:0007669"/>
    <property type="project" value="TreeGrafter"/>
</dbReference>
<dbReference type="InterPro" id="IPR036188">
    <property type="entry name" value="FAD/NAD-bd_sf"/>
</dbReference>
<evidence type="ECO:0000313" key="5">
    <source>
        <dbReference type="EMBL" id="GAA53069.1"/>
    </source>
</evidence>
<reference evidence="5" key="1">
    <citation type="journal article" date="2011" name="Genome Biol.">
        <title>The draft genome of the carcinogenic human liver fluke Clonorchis sinensis.</title>
        <authorList>
            <person name="Wang X."/>
            <person name="Chen W."/>
            <person name="Huang Y."/>
            <person name="Sun J."/>
            <person name="Men J."/>
            <person name="Liu H."/>
            <person name="Luo F."/>
            <person name="Guo L."/>
            <person name="Lv X."/>
            <person name="Deng C."/>
            <person name="Zhou C."/>
            <person name="Fan Y."/>
            <person name="Li X."/>
            <person name="Huang L."/>
            <person name="Hu Y."/>
            <person name="Liang C."/>
            <person name="Hu X."/>
            <person name="Xu J."/>
            <person name="Yu X."/>
        </authorList>
    </citation>
    <scope>NUCLEOTIDE SEQUENCE [LARGE SCALE GENOMIC DNA]</scope>
    <source>
        <strain evidence="5">Henan</strain>
    </source>
</reference>
<dbReference type="GO" id="GO:0032259">
    <property type="term" value="P:methylation"/>
    <property type="evidence" value="ECO:0007669"/>
    <property type="project" value="UniProtKB-KW"/>
</dbReference>
<gene>
    <name evidence="5" type="ORF">CLF_109474</name>
</gene>
<dbReference type="SUPFAM" id="SSF51905">
    <property type="entry name" value="FAD/NAD(P)-binding domain"/>
    <property type="match status" value="1"/>
</dbReference>
<dbReference type="GO" id="GO:0003682">
    <property type="term" value="F:chromatin binding"/>
    <property type="evidence" value="ECO:0007669"/>
    <property type="project" value="TreeGrafter"/>
</dbReference>
<feature type="compositionally biased region" description="Basic and acidic residues" evidence="3">
    <location>
        <begin position="229"/>
        <end position="240"/>
    </location>
</feature>
<accession>G7YJD6</accession>
<dbReference type="InterPro" id="IPR050281">
    <property type="entry name" value="Flavin_monoamine_oxidase"/>
</dbReference>
<evidence type="ECO:0000313" key="6">
    <source>
        <dbReference type="Proteomes" id="UP000008909"/>
    </source>
</evidence>
<dbReference type="GO" id="GO:0008168">
    <property type="term" value="F:methyltransferase activity"/>
    <property type="evidence" value="ECO:0007669"/>
    <property type="project" value="UniProtKB-KW"/>
</dbReference>
<dbReference type="GO" id="GO:0006338">
    <property type="term" value="P:chromatin remodeling"/>
    <property type="evidence" value="ECO:0007669"/>
    <property type="project" value="TreeGrafter"/>
</dbReference>
<dbReference type="Pfam" id="PF01593">
    <property type="entry name" value="Amino_oxidase"/>
    <property type="match status" value="3"/>
</dbReference>
<feature type="compositionally biased region" description="Acidic residues" evidence="3">
    <location>
        <begin position="94"/>
        <end position="119"/>
    </location>
</feature>
<feature type="compositionally biased region" description="Basic and acidic residues" evidence="3">
    <location>
        <begin position="49"/>
        <end position="63"/>
    </location>
</feature>
<feature type="compositionally biased region" description="Low complexity" evidence="3">
    <location>
        <begin position="219"/>
        <end position="228"/>
    </location>
</feature>
<evidence type="ECO:0000256" key="3">
    <source>
        <dbReference type="SAM" id="MobiDB-lite"/>
    </source>
</evidence>
<reference key="2">
    <citation type="submission" date="2011-10" db="EMBL/GenBank/DDBJ databases">
        <title>The genome and transcriptome sequence of Clonorchis sinensis provide insights into the carcinogenic liver fluke.</title>
        <authorList>
            <person name="Wang X."/>
            <person name="Huang Y."/>
            <person name="Chen W."/>
            <person name="Liu H."/>
            <person name="Guo L."/>
            <person name="Chen Y."/>
            <person name="Luo F."/>
            <person name="Zhou W."/>
            <person name="Sun J."/>
            <person name="Mao Q."/>
            <person name="Liang P."/>
            <person name="Zhou C."/>
            <person name="Tian Y."/>
            <person name="Men J."/>
            <person name="Lv X."/>
            <person name="Huang L."/>
            <person name="Zhou J."/>
            <person name="Hu Y."/>
            <person name="Li R."/>
            <person name="Zhang F."/>
            <person name="Lei H."/>
            <person name="Li X."/>
            <person name="Hu X."/>
            <person name="Liang C."/>
            <person name="Xu J."/>
            <person name="Wu Z."/>
            <person name="Yu X."/>
        </authorList>
    </citation>
    <scope>NUCLEOTIDE SEQUENCE</scope>
    <source>
        <strain>Henan</strain>
    </source>
</reference>
<dbReference type="EMBL" id="DF143412">
    <property type="protein sequence ID" value="GAA53069.1"/>
    <property type="molecule type" value="Genomic_DNA"/>
</dbReference>
<dbReference type="GO" id="GO:0016491">
    <property type="term" value="F:oxidoreductase activity"/>
    <property type="evidence" value="ECO:0007669"/>
    <property type="project" value="UniProtKB-KW"/>
</dbReference>
<dbReference type="Gene3D" id="3.90.660.10">
    <property type="match status" value="1"/>
</dbReference>
<protein>
    <submittedName>
        <fullName evidence="5">Lysine-specific histone demethylase 1A</fullName>
    </submittedName>
</protein>
<feature type="compositionally biased region" description="Basic residues" evidence="3">
    <location>
        <begin position="1"/>
        <end position="14"/>
    </location>
</feature>
<feature type="compositionally biased region" description="Low complexity" evidence="3">
    <location>
        <begin position="245"/>
        <end position="257"/>
    </location>
</feature>
<keyword evidence="5" id="KW-0489">Methyltransferase</keyword>
<feature type="region of interest" description="Disordered" evidence="3">
    <location>
        <begin position="1"/>
        <end position="123"/>
    </location>
</feature>
<name>G7YJD6_CLOSI</name>
<keyword evidence="2" id="KW-0560">Oxidoreductase</keyword>
<evidence type="ECO:0000259" key="4">
    <source>
        <dbReference type="Pfam" id="PF01593"/>
    </source>
</evidence>
<feature type="domain" description="Amine oxidase" evidence="4">
    <location>
        <begin position="756"/>
        <end position="844"/>
    </location>
</feature>
<feature type="domain" description="Amine oxidase" evidence="4">
    <location>
        <begin position="888"/>
        <end position="1027"/>
    </location>
</feature>
<dbReference type="InterPro" id="IPR002937">
    <property type="entry name" value="Amino_oxidase"/>
</dbReference>
<dbReference type="Gene3D" id="1.10.287.80">
    <property type="entry name" value="ATP synthase, gamma subunit, helix hairpin domain"/>
    <property type="match status" value="1"/>
</dbReference>
<evidence type="ECO:0000256" key="1">
    <source>
        <dbReference type="ARBA" id="ARBA00005995"/>
    </source>
</evidence>
<feature type="domain" description="Amine oxidase" evidence="4">
    <location>
        <begin position="354"/>
        <end position="741"/>
    </location>
</feature>
<organism evidence="5 6">
    <name type="scientific">Clonorchis sinensis</name>
    <name type="common">Chinese liver fluke</name>
    <dbReference type="NCBI Taxonomy" id="79923"/>
    <lineage>
        <taxon>Eukaryota</taxon>
        <taxon>Metazoa</taxon>
        <taxon>Spiralia</taxon>
        <taxon>Lophotrochozoa</taxon>
        <taxon>Platyhelminthes</taxon>
        <taxon>Trematoda</taxon>
        <taxon>Digenea</taxon>
        <taxon>Opisthorchiida</taxon>
        <taxon>Opisthorchiata</taxon>
        <taxon>Opisthorchiidae</taxon>
        <taxon>Clonorchis</taxon>
    </lineage>
</organism>
<dbReference type="SUPFAM" id="SSF54373">
    <property type="entry name" value="FAD-linked reductases, C-terminal domain"/>
    <property type="match status" value="2"/>
</dbReference>
<feature type="region of interest" description="Disordered" evidence="3">
    <location>
        <begin position="643"/>
        <end position="672"/>
    </location>
</feature>
<proteinExistence type="inferred from homology"/>
<dbReference type="PANTHER" id="PTHR10742:SF386">
    <property type="entry name" value="LYSINE-SPECIFIC HISTONE DEMETHYLASE 1A"/>
    <property type="match status" value="1"/>
</dbReference>
<feature type="region of interest" description="Disordered" evidence="3">
    <location>
        <begin position="208"/>
        <end position="257"/>
    </location>
</feature>
<dbReference type="Gene3D" id="3.50.50.60">
    <property type="entry name" value="FAD/NAD(P)-binding domain"/>
    <property type="match status" value="2"/>
</dbReference>
<sequence length="1056" mass="116125">MPRGRGTKRGRRRSYLQEKRRTDEQNVSDEDVVPPQTDDTSTEIDDQSVDVKPKEIPDNHEVPMDEDAEAAEDEEEDFDDELNTPTCGRRLTEGEIDVDDADSVSVEDEPVEEEEETDETLTPPEKAARICRLSPKEAVGEELGMFVFLVTAARPLREAYVCVRNFACLLWSEDPTIQVTVARLSDFVVSNLSEENTRLMLDAGLTVPLPNGAHQPPGSTSSASSVSDDAGRIRTHKDGTSRTTSRPSALPSSWSPWSSPAAKANLEKMCYYAILFLERYGYINFGMFKILAPPLTHVNLPRQTCSVDLTTESSATLRRTPSERSLVSTRRSGSTSSLSNSTQSLHVIVIGAGISGLMAARQLTYFGVKVTILESRDRVGGRIWTFRRGDSYSELGAMVVTGLSANPVSILVKQIPLTLVPINVDCSLYDPRGMLVPRDVDEKVEKEFNKLLGTAAFLCHTKSMDSVTTETGEEKLLSLGEALEMLIRYQEKHKLQLKITHRKLIVKLLERKNELLDQEDVNPPPRASLPVYNVSAQFEVRRLLSELHEAWKKFEPLQAALTRVNRQLEILLQSPPKEIYLTDEERRTLNWHFANLEFANATLLNNLSLRHWDQDDAFELNGEHCVVRDGYSSMTDALASAITSSQTGPGPVSSNVTPNSKQREAPSPYTLGSGHIELKSSVKRIIYTEKGVRIDTLNAAFSQDDLIENEADAVVCTLPLGVLKESVQLATEHRTGPKTTSIRGDSCSHHPHQQLDLTKLKAPLFEPPLPDWKADAIQRLGFGVLNKVVLVFEKCFWDRSQNLFGHVNPTKESRGELFLFWSITDRPVLIGLVAGQAALDLENSRPSPQRVSPGSRLSTSQVVGGVAGSKSTAGSSPVSVIHGLQEPIVARAMHILRGIFGSQDSSYNVSLGSSQVDRKRVVPNPIDAIVTRWYSDPDSRGSYSYVGVGSTGLDYDLLGNPVSGNILSGGPQEADKSSERVSPSKKPPPVSPSPTPRVFFAGEHTCRFYPATVHGALLSGLREAARVANTFFPGPVPVSQHGFTLSCPASQMNTGI</sequence>
<feature type="compositionally biased region" description="Low complexity" evidence="3">
    <location>
        <begin position="324"/>
        <end position="339"/>
    </location>
</feature>
<feature type="region of interest" description="Disordered" evidence="3">
    <location>
        <begin position="311"/>
        <end position="339"/>
    </location>
</feature>
<feature type="region of interest" description="Disordered" evidence="3">
    <location>
        <begin position="964"/>
        <end position="996"/>
    </location>
</feature>
<feature type="compositionally biased region" description="Polar residues" evidence="3">
    <location>
        <begin position="643"/>
        <end position="660"/>
    </location>
</feature>
<comment type="similarity">
    <text evidence="1">Belongs to the flavin monoamine oxidase family.</text>
</comment>
<dbReference type="AlphaFoldDB" id="G7YJD6"/>
<feature type="compositionally biased region" description="Pro residues" evidence="3">
    <location>
        <begin position="985"/>
        <end position="995"/>
    </location>
</feature>
<dbReference type="PANTHER" id="PTHR10742">
    <property type="entry name" value="FLAVIN MONOAMINE OXIDASE"/>
    <property type="match status" value="1"/>
</dbReference>
<evidence type="ECO:0000256" key="2">
    <source>
        <dbReference type="ARBA" id="ARBA00023002"/>
    </source>
</evidence>